<comment type="cofactor">
    <cofactor evidence="1">
        <name>L-ascorbate</name>
        <dbReference type="ChEBI" id="CHEBI:38290"/>
    </cofactor>
</comment>
<proteinExistence type="predicted"/>
<keyword evidence="2" id="KW-0479">Metal-binding</keyword>
<dbReference type="PROSITE" id="PS51471">
    <property type="entry name" value="FE2OG_OXY"/>
    <property type="match status" value="1"/>
</dbReference>
<reference evidence="8" key="1">
    <citation type="submission" date="2022-08" db="EMBL/GenBank/DDBJ databases">
        <title>Nisaea acidiphila sp. nov., isolated from a marine algal debris and emended description of the genus Nisaea Urios et al. 2008.</title>
        <authorList>
            <person name="Kwon K."/>
        </authorList>
    </citation>
    <scope>NUCLEOTIDE SEQUENCE</scope>
    <source>
        <strain evidence="8">MEBiC11861</strain>
    </source>
</reference>
<dbReference type="Proteomes" id="UP001060336">
    <property type="component" value="Chromosome"/>
</dbReference>
<evidence type="ECO:0000256" key="2">
    <source>
        <dbReference type="ARBA" id="ARBA00022723"/>
    </source>
</evidence>
<dbReference type="SMART" id="SM00702">
    <property type="entry name" value="P4Hc"/>
    <property type="match status" value="1"/>
</dbReference>
<keyword evidence="4" id="KW-0223">Dioxygenase</keyword>
<dbReference type="InterPro" id="IPR006620">
    <property type="entry name" value="Pro_4_hyd_alph"/>
</dbReference>
<evidence type="ECO:0000256" key="6">
    <source>
        <dbReference type="ARBA" id="ARBA00023004"/>
    </source>
</evidence>
<feature type="domain" description="Fe2OG dioxygenase" evidence="7">
    <location>
        <begin position="258"/>
        <end position="352"/>
    </location>
</feature>
<sequence length="354" mass="39066">MALASAVLSRNLEQGDIAPPVALPRLGGGEFNLIDDSVAGDFNVFVLLGHDPEANSAAAAEFVAAKERLEKHGARAYFVAAGKKPPKLEADAGSVLLDPEGKAFAAFGQQAPFGRPISAGPKTVLVSPNRHVLRLLNADRPGHAGIVLDVLAAQSALRAEQPYRMHPPVLLVPDVFSPADCTHLMSVYAMQGQEFVEPGHNKLQNRTTDCKMRIPDYGRGDRIDHWVINPETQNYIDERISKRLLPEIHKAFHYKVTKHERYRIACYEGERGGKAHGHRDNSSPQSAYRRFAVTINLNSDQYEGGEIWFPEFSEQSYKPPAGAAIVFSCSLLHEVLHMRKGRRFALLGFLFGEI</sequence>
<keyword evidence="6" id="KW-0408">Iron</keyword>
<dbReference type="InterPro" id="IPR005123">
    <property type="entry name" value="Oxoglu/Fe-dep_dioxygenase_dom"/>
</dbReference>
<dbReference type="GO" id="GO:0016705">
    <property type="term" value="F:oxidoreductase activity, acting on paired donors, with incorporation or reduction of molecular oxygen"/>
    <property type="evidence" value="ECO:0007669"/>
    <property type="project" value="InterPro"/>
</dbReference>
<evidence type="ECO:0000313" key="8">
    <source>
        <dbReference type="EMBL" id="UUX51880.1"/>
    </source>
</evidence>
<evidence type="ECO:0000313" key="9">
    <source>
        <dbReference type="Proteomes" id="UP001060336"/>
    </source>
</evidence>
<keyword evidence="9" id="KW-1185">Reference proteome</keyword>
<evidence type="ECO:0000256" key="3">
    <source>
        <dbReference type="ARBA" id="ARBA00022896"/>
    </source>
</evidence>
<dbReference type="GO" id="GO:0051213">
    <property type="term" value="F:dioxygenase activity"/>
    <property type="evidence" value="ECO:0007669"/>
    <property type="project" value="UniProtKB-KW"/>
</dbReference>
<dbReference type="AlphaFoldDB" id="A0A9J7AX73"/>
<dbReference type="Pfam" id="PF13640">
    <property type="entry name" value="2OG-FeII_Oxy_3"/>
    <property type="match status" value="1"/>
</dbReference>
<dbReference type="GO" id="GO:0031418">
    <property type="term" value="F:L-ascorbic acid binding"/>
    <property type="evidence" value="ECO:0007669"/>
    <property type="project" value="UniProtKB-KW"/>
</dbReference>
<evidence type="ECO:0000256" key="4">
    <source>
        <dbReference type="ARBA" id="ARBA00022964"/>
    </source>
</evidence>
<dbReference type="InterPro" id="IPR044862">
    <property type="entry name" value="Pro_4_hyd_alph_FE2OG_OXY"/>
</dbReference>
<keyword evidence="5" id="KW-0560">Oxidoreductase</keyword>
<keyword evidence="3" id="KW-0847">Vitamin C</keyword>
<evidence type="ECO:0000256" key="5">
    <source>
        <dbReference type="ARBA" id="ARBA00023002"/>
    </source>
</evidence>
<dbReference type="RefSeq" id="WP_257771618.1">
    <property type="nucleotide sequence ID" value="NZ_CP102480.1"/>
</dbReference>
<name>A0A9J7AX73_9PROT</name>
<dbReference type="Gene3D" id="2.60.120.620">
    <property type="entry name" value="q2cbj1_9rhob like domain"/>
    <property type="match status" value="1"/>
</dbReference>
<dbReference type="EMBL" id="CP102480">
    <property type="protein sequence ID" value="UUX51880.1"/>
    <property type="molecule type" value="Genomic_DNA"/>
</dbReference>
<protein>
    <submittedName>
        <fullName evidence="8">2OG-Fe(II) oxygenase</fullName>
    </submittedName>
</protein>
<gene>
    <name evidence="8" type="ORF">NUH88_09290</name>
</gene>
<accession>A0A9J7AX73</accession>
<dbReference type="KEGG" id="naci:NUH88_09290"/>
<organism evidence="8 9">
    <name type="scientific">Nisaea acidiphila</name>
    <dbReference type="NCBI Taxonomy" id="1862145"/>
    <lineage>
        <taxon>Bacteria</taxon>
        <taxon>Pseudomonadati</taxon>
        <taxon>Pseudomonadota</taxon>
        <taxon>Alphaproteobacteria</taxon>
        <taxon>Rhodospirillales</taxon>
        <taxon>Thalassobaculaceae</taxon>
        <taxon>Nisaea</taxon>
    </lineage>
</organism>
<evidence type="ECO:0000256" key="1">
    <source>
        <dbReference type="ARBA" id="ARBA00001961"/>
    </source>
</evidence>
<evidence type="ECO:0000259" key="7">
    <source>
        <dbReference type="PROSITE" id="PS51471"/>
    </source>
</evidence>
<dbReference type="GO" id="GO:0005506">
    <property type="term" value="F:iron ion binding"/>
    <property type="evidence" value="ECO:0007669"/>
    <property type="project" value="InterPro"/>
</dbReference>